<dbReference type="Pfam" id="PF01944">
    <property type="entry name" value="SpoIIM"/>
    <property type="match status" value="1"/>
</dbReference>
<comment type="caution">
    <text evidence="2">The sequence shown here is derived from an EMBL/GenBank/DDBJ whole genome shotgun (WGS) entry which is preliminary data.</text>
</comment>
<evidence type="ECO:0000256" key="1">
    <source>
        <dbReference type="SAM" id="Phobius"/>
    </source>
</evidence>
<keyword evidence="1" id="KW-0472">Membrane</keyword>
<dbReference type="STRING" id="1236989.JCM15548_11374"/>
<evidence type="ECO:0000313" key="2">
    <source>
        <dbReference type="EMBL" id="GAO29208.1"/>
    </source>
</evidence>
<dbReference type="OrthoDB" id="9800053at2"/>
<keyword evidence="1" id="KW-0812">Transmembrane</keyword>
<evidence type="ECO:0008006" key="4">
    <source>
        <dbReference type="Google" id="ProtNLM"/>
    </source>
</evidence>
<sequence>MKEISFININKQRWSAFDDQISRKKEMTPDDLASNYILLTDDLSYARTFYPQSGIVTYLNDLSSRAHSIIYQNKKEKSNRIFDFWLHELPLSIYRARKDFLWSLIIFLGAFLLGWISAIQESDLLRVILGDQYVNLTLDNISKGDPMGVYGMTNPLEMFFYLAFNNIRVSIIAFLFGVLTPLGTALIVFRNGMMLGAFLAFFFQQSLGVVSVVTVMLHGTIELSAIVLAGGAGIMMGRSFLFPGTYPRKYRFVKGAVRGTRIIMGLIPFFILAAVIESYITRHYNQMPLFMQVLIIGLSALLIVGYFIVYPKYVYSNTLNQSKNGEANRTVKKE</sequence>
<feature type="transmembrane region" description="Helical" evidence="1">
    <location>
        <begin position="287"/>
        <end position="309"/>
    </location>
</feature>
<evidence type="ECO:0000313" key="3">
    <source>
        <dbReference type="Proteomes" id="UP000032900"/>
    </source>
</evidence>
<accession>A0A0E9LV75</accession>
<gene>
    <name evidence="2" type="ORF">JCM15548_11374</name>
</gene>
<protein>
    <recommendedName>
        <fullName evidence="4">Stage II sporulation protein M</fullName>
    </recommendedName>
</protein>
<organism evidence="2 3">
    <name type="scientific">Geofilum rubicundum JCM 15548</name>
    <dbReference type="NCBI Taxonomy" id="1236989"/>
    <lineage>
        <taxon>Bacteria</taxon>
        <taxon>Pseudomonadati</taxon>
        <taxon>Bacteroidota</taxon>
        <taxon>Bacteroidia</taxon>
        <taxon>Marinilabiliales</taxon>
        <taxon>Marinilabiliaceae</taxon>
        <taxon>Geofilum</taxon>
    </lineage>
</organism>
<dbReference type="PANTHER" id="PTHR35337:SF1">
    <property type="entry name" value="SLR1478 PROTEIN"/>
    <property type="match status" value="1"/>
</dbReference>
<keyword evidence="1" id="KW-1133">Transmembrane helix</keyword>
<dbReference type="RefSeq" id="WP_062123227.1">
    <property type="nucleotide sequence ID" value="NZ_BAZW01000007.1"/>
</dbReference>
<dbReference type="Proteomes" id="UP000032900">
    <property type="component" value="Unassembled WGS sequence"/>
</dbReference>
<dbReference type="EMBL" id="BAZW01000007">
    <property type="protein sequence ID" value="GAO29208.1"/>
    <property type="molecule type" value="Genomic_DNA"/>
</dbReference>
<feature type="transmembrane region" description="Helical" evidence="1">
    <location>
        <begin position="262"/>
        <end position="281"/>
    </location>
</feature>
<feature type="transmembrane region" description="Helical" evidence="1">
    <location>
        <begin position="167"/>
        <end position="189"/>
    </location>
</feature>
<dbReference type="InterPro" id="IPR002798">
    <property type="entry name" value="SpoIIM-like"/>
</dbReference>
<feature type="transmembrane region" description="Helical" evidence="1">
    <location>
        <begin position="223"/>
        <end position="241"/>
    </location>
</feature>
<dbReference type="AlphaFoldDB" id="A0A0E9LV75"/>
<dbReference type="PANTHER" id="PTHR35337">
    <property type="entry name" value="SLR1478 PROTEIN"/>
    <property type="match status" value="1"/>
</dbReference>
<proteinExistence type="predicted"/>
<reference evidence="2 3" key="1">
    <citation type="journal article" date="2015" name="Microbes Environ.">
        <title>Distribution and evolution of nitrogen fixation genes in the phylum bacteroidetes.</title>
        <authorList>
            <person name="Inoue J."/>
            <person name="Oshima K."/>
            <person name="Suda W."/>
            <person name="Sakamoto M."/>
            <person name="Iino T."/>
            <person name="Noda S."/>
            <person name="Hongoh Y."/>
            <person name="Hattori M."/>
            <person name="Ohkuma M."/>
        </authorList>
    </citation>
    <scope>NUCLEOTIDE SEQUENCE [LARGE SCALE GENOMIC DNA]</scope>
    <source>
        <strain evidence="2">JCM 15548</strain>
    </source>
</reference>
<feature type="transmembrane region" description="Helical" evidence="1">
    <location>
        <begin position="100"/>
        <end position="119"/>
    </location>
</feature>
<keyword evidence="3" id="KW-1185">Reference proteome</keyword>
<feature type="transmembrane region" description="Helical" evidence="1">
    <location>
        <begin position="196"/>
        <end position="217"/>
    </location>
</feature>
<name>A0A0E9LV75_9BACT</name>